<evidence type="ECO:0000313" key="1">
    <source>
        <dbReference type="EMBL" id="KAI3685620.1"/>
    </source>
</evidence>
<reference evidence="1 2" key="2">
    <citation type="journal article" date="2022" name="Mol. Ecol. Resour.">
        <title>The genomes of chicory, endive, great burdock and yacon provide insights into Asteraceae paleo-polyploidization history and plant inulin production.</title>
        <authorList>
            <person name="Fan W."/>
            <person name="Wang S."/>
            <person name="Wang H."/>
            <person name="Wang A."/>
            <person name="Jiang F."/>
            <person name="Liu H."/>
            <person name="Zhao H."/>
            <person name="Xu D."/>
            <person name="Zhang Y."/>
        </authorList>
    </citation>
    <scope>NUCLEOTIDE SEQUENCE [LARGE SCALE GENOMIC DNA]</scope>
    <source>
        <strain evidence="2">cv. Niubang</strain>
    </source>
</reference>
<accession>A0ACB8YKL5</accession>
<gene>
    <name evidence="1" type="ORF">L6452_34871</name>
</gene>
<keyword evidence="2" id="KW-1185">Reference proteome</keyword>
<organism evidence="1 2">
    <name type="scientific">Arctium lappa</name>
    <name type="common">Greater burdock</name>
    <name type="synonym">Lappa major</name>
    <dbReference type="NCBI Taxonomy" id="4217"/>
    <lineage>
        <taxon>Eukaryota</taxon>
        <taxon>Viridiplantae</taxon>
        <taxon>Streptophyta</taxon>
        <taxon>Embryophyta</taxon>
        <taxon>Tracheophyta</taxon>
        <taxon>Spermatophyta</taxon>
        <taxon>Magnoliopsida</taxon>
        <taxon>eudicotyledons</taxon>
        <taxon>Gunneridae</taxon>
        <taxon>Pentapetalae</taxon>
        <taxon>asterids</taxon>
        <taxon>campanulids</taxon>
        <taxon>Asterales</taxon>
        <taxon>Asteraceae</taxon>
        <taxon>Carduoideae</taxon>
        <taxon>Cardueae</taxon>
        <taxon>Arctiinae</taxon>
        <taxon>Arctium</taxon>
    </lineage>
</organism>
<dbReference type="EMBL" id="CM042058">
    <property type="protein sequence ID" value="KAI3685620.1"/>
    <property type="molecule type" value="Genomic_DNA"/>
</dbReference>
<name>A0ACB8YKL5_ARCLA</name>
<dbReference type="Proteomes" id="UP001055879">
    <property type="component" value="Linkage Group LG12"/>
</dbReference>
<protein>
    <submittedName>
        <fullName evidence="1">Uncharacterized protein</fullName>
    </submittedName>
</protein>
<sequence>MYLLLLFMIKVFEWCSFLKATLDRRLILNLCFSLNDEGFYLLRSRDRVANDLFGVLSNWNDDLGGANPCSWFGVNRSKGCVVASLRDNNELLDSISPEVQQLTLLPEAEQISYKNRRAITGIVADIRRDFHMEIKEDKDLRWFNVESVPEDYIFSKEKRPRNLDIPVCDLIPVIDLAKVAASNGRTQSIEAVLTASQEFGLFQVINHGIIEKTLNNVMSVVKEFFDMPSKDRTGIVPHMKNWIYTNNTDYAKDGVYLWRENLKHPCNSTGRQVLKDGEWINVGAVPNAFVAKRNLKMFSVKTSLIDTEYNITGLSEKPCNEQLPNGPGESTVMRALSKLIYVKSPNLVLFIENDAEINYQRSIRYTTKYH</sequence>
<comment type="caution">
    <text evidence="1">The sequence shown here is derived from an EMBL/GenBank/DDBJ whole genome shotgun (WGS) entry which is preliminary data.</text>
</comment>
<proteinExistence type="predicted"/>
<evidence type="ECO:0000313" key="2">
    <source>
        <dbReference type="Proteomes" id="UP001055879"/>
    </source>
</evidence>
<reference evidence="2" key="1">
    <citation type="journal article" date="2022" name="Mol. Ecol. Resour.">
        <title>The genomes of chicory, endive, great burdock and yacon provide insights into Asteraceae palaeo-polyploidization history and plant inulin production.</title>
        <authorList>
            <person name="Fan W."/>
            <person name="Wang S."/>
            <person name="Wang H."/>
            <person name="Wang A."/>
            <person name="Jiang F."/>
            <person name="Liu H."/>
            <person name="Zhao H."/>
            <person name="Xu D."/>
            <person name="Zhang Y."/>
        </authorList>
    </citation>
    <scope>NUCLEOTIDE SEQUENCE [LARGE SCALE GENOMIC DNA]</scope>
    <source>
        <strain evidence="2">cv. Niubang</strain>
    </source>
</reference>